<dbReference type="InterPro" id="IPR027951">
    <property type="entry name" value="Nepro_N"/>
</dbReference>
<accession>A0A5M3N1E7</accession>
<dbReference type="OMA" id="CSAIDIF"/>
<feature type="domain" description="Nucleolus and neural progenitor protein-like N-terminal" evidence="1">
    <location>
        <begin position="11"/>
        <end position="146"/>
    </location>
</feature>
<dbReference type="GeneID" id="19207321"/>
<gene>
    <name evidence="2" type="ORF">CONPUDRAFT_49102</name>
</gene>
<reference evidence="3" key="1">
    <citation type="journal article" date="2012" name="Science">
        <title>The Paleozoic origin of enzymatic lignin decomposition reconstructed from 31 fungal genomes.</title>
        <authorList>
            <person name="Floudas D."/>
            <person name="Binder M."/>
            <person name="Riley R."/>
            <person name="Barry K."/>
            <person name="Blanchette R.A."/>
            <person name="Henrissat B."/>
            <person name="Martinez A.T."/>
            <person name="Otillar R."/>
            <person name="Spatafora J.W."/>
            <person name="Yadav J.S."/>
            <person name="Aerts A."/>
            <person name="Benoit I."/>
            <person name="Boyd A."/>
            <person name="Carlson A."/>
            <person name="Copeland A."/>
            <person name="Coutinho P.M."/>
            <person name="de Vries R.P."/>
            <person name="Ferreira P."/>
            <person name="Findley K."/>
            <person name="Foster B."/>
            <person name="Gaskell J."/>
            <person name="Glotzer D."/>
            <person name="Gorecki P."/>
            <person name="Heitman J."/>
            <person name="Hesse C."/>
            <person name="Hori C."/>
            <person name="Igarashi K."/>
            <person name="Jurgens J.A."/>
            <person name="Kallen N."/>
            <person name="Kersten P."/>
            <person name="Kohler A."/>
            <person name="Kuees U."/>
            <person name="Kumar T.K.A."/>
            <person name="Kuo A."/>
            <person name="LaButti K."/>
            <person name="Larrondo L.F."/>
            <person name="Lindquist E."/>
            <person name="Ling A."/>
            <person name="Lombard V."/>
            <person name="Lucas S."/>
            <person name="Lundell T."/>
            <person name="Martin R."/>
            <person name="McLaughlin D.J."/>
            <person name="Morgenstern I."/>
            <person name="Morin E."/>
            <person name="Murat C."/>
            <person name="Nagy L.G."/>
            <person name="Nolan M."/>
            <person name="Ohm R.A."/>
            <person name="Patyshakuliyeva A."/>
            <person name="Rokas A."/>
            <person name="Ruiz-Duenas F.J."/>
            <person name="Sabat G."/>
            <person name="Salamov A."/>
            <person name="Samejima M."/>
            <person name="Schmutz J."/>
            <person name="Slot J.C."/>
            <person name="St John F."/>
            <person name="Stenlid J."/>
            <person name="Sun H."/>
            <person name="Sun S."/>
            <person name="Syed K."/>
            <person name="Tsang A."/>
            <person name="Wiebenga A."/>
            <person name="Young D."/>
            <person name="Pisabarro A."/>
            <person name="Eastwood D.C."/>
            <person name="Martin F."/>
            <person name="Cullen D."/>
            <person name="Grigoriev I.V."/>
            <person name="Hibbett D.S."/>
        </authorList>
    </citation>
    <scope>NUCLEOTIDE SEQUENCE [LARGE SCALE GENOMIC DNA]</scope>
    <source>
        <strain evidence="3">RWD-64-598 SS2</strain>
    </source>
</reference>
<protein>
    <recommendedName>
        <fullName evidence="1">Nucleolus and neural progenitor protein-like N-terminal domain-containing protein</fullName>
    </recommendedName>
</protein>
<dbReference type="Proteomes" id="UP000053558">
    <property type="component" value="Unassembled WGS sequence"/>
</dbReference>
<keyword evidence="3" id="KW-1185">Reference proteome</keyword>
<dbReference type="AlphaFoldDB" id="A0A5M3N1E7"/>
<organism evidence="2 3">
    <name type="scientific">Coniophora puteana (strain RWD-64-598)</name>
    <name type="common">Brown rot fungus</name>
    <dbReference type="NCBI Taxonomy" id="741705"/>
    <lineage>
        <taxon>Eukaryota</taxon>
        <taxon>Fungi</taxon>
        <taxon>Dikarya</taxon>
        <taxon>Basidiomycota</taxon>
        <taxon>Agaricomycotina</taxon>
        <taxon>Agaricomycetes</taxon>
        <taxon>Agaricomycetidae</taxon>
        <taxon>Boletales</taxon>
        <taxon>Coniophorineae</taxon>
        <taxon>Coniophoraceae</taxon>
        <taxon>Coniophora</taxon>
    </lineage>
</organism>
<dbReference type="OrthoDB" id="114080at2759"/>
<evidence type="ECO:0000313" key="3">
    <source>
        <dbReference type="Proteomes" id="UP000053558"/>
    </source>
</evidence>
<name>A0A5M3N1E7_CONPW</name>
<dbReference type="EMBL" id="JH711574">
    <property type="protein sequence ID" value="EIW85222.1"/>
    <property type="molecule type" value="Genomic_DNA"/>
</dbReference>
<comment type="caution">
    <text evidence="2">The sequence shown here is derived from an EMBL/GenBank/DDBJ whole genome shotgun (WGS) entry which is preliminary data.</text>
</comment>
<sequence length="206" mass="23371">MPLLTVVHSLRIPNPSPRSNIPQEKQSDVDAILKGLKTCSTRLRASMSTFADELHLLERVYYKSKNQHRSSMFFKRVSDVRRYGYRLSGLQLPELVAELRAAFFGTNSKKLLKGAWNQCPDVSFVKHIALRLDASVKLLNHVSVIGTFTLHLVINYEDERTYRQRVSVSRSCGPPSSAELFFQTLGVGDAVWRICPTCVVTCWNDI</sequence>
<dbReference type="RefSeq" id="XP_007764129.1">
    <property type="nucleotide sequence ID" value="XM_007765939.1"/>
</dbReference>
<evidence type="ECO:0000313" key="2">
    <source>
        <dbReference type="EMBL" id="EIW85222.1"/>
    </source>
</evidence>
<evidence type="ECO:0000259" key="1">
    <source>
        <dbReference type="Pfam" id="PF14780"/>
    </source>
</evidence>
<dbReference type="KEGG" id="cput:CONPUDRAFT_49102"/>
<proteinExistence type="predicted"/>
<dbReference type="Pfam" id="PF14780">
    <property type="entry name" value="NEPRO_N"/>
    <property type="match status" value="1"/>
</dbReference>